<name>A0A5C4MMG1_9RHOB</name>
<dbReference type="CDD" id="cd06911">
    <property type="entry name" value="VirB9_CagX_TrbG"/>
    <property type="match status" value="1"/>
</dbReference>
<reference evidence="4 5" key="1">
    <citation type="submission" date="2019-06" db="EMBL/GenBank/DDBJ databases">
        <title>YIM 131921 draft genome.</title>
        <authorList>
            <person name="Jiang L."/>
        </authorList>
    </citation>
    <scope>NUCLEOTIDE SEQUENCE [LARGE SCALE GENOMIC DNA]</scope>
    <source>
        <strain evidence="4 5">YIM 131921</strain>
    </source>
</reference>
<dbReference type="InterPro" id="IPR010258">
    <property type="entry name" value="Conjugal_tfr_TrbG/VirB9/CagX"/>
</dbReference>
<protein>
    <submittedName>
        <fullName evidence="4">Conjugal transfer protein TrbG</fullName>
    </submittedName>
</protein>
<accession>A0A5C4MMG1</accession>
<keyword evidence="2 3" id="KW-0732">Signal</keyword>
<evidence type="ECO:0000256" key="1">
    <source>
        <dbReference type="ARBA" id="ARBA00006135"/>
    </source>
</evidence>
<dbReference type="InterPro" id="IPR033645">
    <property type="entry name" value="VirB9/CagX/TrbG_C"/>
</dbReference>
<dbReference type="EMBL" id="VDFU01000040">
    <property type="protein sequence ID" value="TNC46176.1"/>
    <property type="molecule type" value="Genomic_DNA"/>
</dbReference>
<comment type="caution">
    <text evidence="4">The sequence shown here is derived from an EMBL/GenBank/DDBJ whole genome shotgun (WGS) entry which is preliminary data.</text>
</comment>
<feature type="chain" id="PRO_5022985896" evidence="3">
    <location>
        <begin position="24"/>
        <end position="234"/>
    </location>
</feature>
<sequence>MGRWNHRTGAAVLLAVVASSALAEATPGRGRHDERVRVATYVDGEVYRLNTSLTHVTSVEFAPGETITSIVAGDTEGFLFDGVPGGQAFAVKPVMSGVSTNINVYTNLRSYYFNVVESGGPTYYVVRFTYPGAASAAPRNAVVPSAPTYRYGVSGEAEFAPIAVSDDGTFTYVQFAPNAPLPAILRVGPEGGERTVNSTTQAGGIVRISGVSQRWVLRLGEQVVCIQALAPEGT</sequence>
<dbReference type="OrthoDB" id="9815808at2"/>
<dbReference type="Pfam" id="PF03524">
    <property type="entry name" value="CagX"/>
    <property type="match status" value="1"/>
</dbReference>
<keyword evidence="5" id="KW-1185">Reference proteome</keyword>
<dbReference type="Proteomes" id="UP000305887">
    <property type="component" value="Unassembled WGS sequence"/>
</dbReference>
<evidence type="ECO:0000313" key="5">
    <source>
        <dbReference type="Proteomes" id="UP000305887"/>
    </source>
</evidence>
<evidence type="ECO:0000256" key="2">
    <source>
        <dbReference type="ARBA" id="ARBA00022729"/>
    </source>
</evidence>
<evidence type="ECO:0000313" key="4">
    <source>
        <dbReference type="EMBL" id="TNC46176.1"/>
    </source>
</evidence>
<dbReference type="Gene3D" id="2.60.40.2500">
    <property type="match status" value="1"/>
</dbReference>
<dbReference type="AlphaFoldDB" id="A0A5C4MMG1"/>
<proteinExistence type="inferred from homology"/>
<evidence type="ECO:0000256" key="3">
    <source>
        <dbReference type="SAM" id="SignalP"/>
    </source>
</evidence>
<organism evidence="4 5">
    <name type="scientific">Rubellimicrobium rubrum</name>
    <dbReference type="NCBI Taxonomy" id="2585369"/>
    <lineage>
        <taxon>Bacteria</taxon>
        <taxon>Pseudomonadati</taxon>
        <taxon>Pseudomonadota</taxon>
        <taxon>Alphaproteobacteria</taxon>
        <taxon>Rhodobacterales</taxon>
        <taxon>Roseobacteraceae</taxon>
        <taxon>Rubellimicrobium</taxon>
    </lineage>
</organism>
<feature type="signal peptide" evidence="3">
    <location>
        <begin position="1"/>
        <end position="23"/>
    </location>
</feature>
<comment type="similarity">
    <text evidence="1">Belongs to the TrbG/VirB9 family.</text>
</comment>
<gene>
    <name evidence="4" type="ORF">FHG66_19370</name>
</gene>
<dbReference type="RefSeq" id="WP_139078696.1">
    <property type="nucleotide sequence ID" value="NZ_VDFU01000040.1"/>
</dbReference>
<dbReference type="InterPro" id="IPR038161">
    <property type="entry name" value="VirB9/CagX/TrbG_C_sf"/>
</dbReference>